<keyword evidence="3" id="KW-1185">Reference proteome</keyword>
<proteinExistence type="predicted"/>
<evidence type="ECO:0000313" key="2">
    <source>
        <dbReference type="EMBL" id="KAK9296699.1"/>
    </source>
</evidence>
<reference evidence="2 3" key="1">
    <citation type="submission" date="2024-05" db="EMBL/GenBank/DDBJ databases">
        <title>The nuclear and mitochondrial genome assemblies of Tetragonisca angustula (Apidae: Meliponini), a tiny yet remarkable pollinator in the Neotropics.</title>
        <authorList>
            <person name="Ferrari R."/>
            <person name="Ricardo P.C."/>
            <person name="Dias F.C."/>
            <person name="Araujo N.S."/>
            <person name="Soares D.O."/>
            <person name="Zhou Q.-S."/>
            <person name="Zhu C.-D."/>
            <person name="Coutinho L."/>
            <person name="Airas M.C."/>
            <person name="Batista T.M."/>
        </authorList>
    </citation>
    <scope>NUCLEOTIDE SEQUENCE [LARGE SCALE GENOMIC DNA]</scope>
    <source>
        <strain evidence="2">ASF017062</strain>
        <tissue evidence="2">Abdomen</tissue>
    </source>
</reference>
<dbReference type="AlphaFoldDB" id="A0AAW0ZH91"/>
<comment type="caution">
    <text evidence="2">The sequence shown here is derived from an EMBL/GenBank/DDBJ whole genome shotgun (WGS) entry which is preliminary data.</text>
</comment>
<protein>
    <submittedName>
        <fullName evidence="2">Uncharacterized protein</fullName>
    </submittedName>
</protein>
<feature type="region of interest" description="Disordered" evidence="1">
    <location>
        <begin position="71"/>
        <end position="90"/>
    </location>
</feature>
<evidence type="ECO:0000313" key="3">
    <source>
        <dbReference type="Proteomes" id="UP001432146"/>
    </source>
</evidence>
<name>A0AAW0ZH91_9HYME</name>
<gene>
    <name evidence="2" type="ORF">QLX08_009371</name>
</gene>
<sequence>MLLKAESPGRIIPMSKLGSHWNRGRRILFRNGNRIRVKFRVSVDCNLSQLDRAFRSQRERAAAVQVELDASSQARLSSDLGPPCWQYTPP</sequence>
<dbReference type="EMBL" id="JAWNGG020000206">
    <property type="protein sequence ID" value="KAK9296699.1"/>
    <property type="molecule type" value="Genomic_DNA"/>
</dbReference>
<organism evidence="2 3">
    <name type="scientific">Tetragonisca angustula</name>
    <dbReference type="NCBI Taxonomy" id="166442"/>
    <lineage>
        <taxon>Eukaryota</taxon>
        <taxon>Metazoa</taxon>
        <taxon>Ecdysozoa</taxon>
        <taxon>Arthropoda</taxon>
        <taxon>Hexapoda</taxon>
        <taxon>Insecta</taxon>
        <taxon>Pterygota</taxon>
        <taxon>Neoptera</taxon>
        <taxon>Endopterygota</taxon>
        <taxon>Hymenoptera</taxon>
        <taxon>Apocrita</taxon>
        <taxon>Aculeata</taxon>
        <taxon>Apoidea</taxon>
        <taxon>Anthophila</taxon>
        <taxon>Apidae</taxon>
        <taxon>Tetragonisca</taxon>
    </lineage>
</organism>
<accession>A0AAW0ZH91</accession>
<dbReference type="Proteomes" id="UP001432146">
    <property type="component" value="Unassembled WGS sequence"/>
</dbReference>
<evidence type="ECO:0000256" key="1">
    <source>
        <dbReference type="SAM" id="MobiDB-lite"/>
    </source>
</evidence>